<feature type="chain" id="PRO_5042025149" evidence="1">
    <location>
        <begin position="22"/>
        <end position="159"/>
    </location>
</feature>
<organism evidence="2 3">
    <name type="scientific">Mycena rosella</name>
    <name type="common">Pink bonnet</name>
    <name type="synonym">Agaricus rosellus</name>
    <dbReference type="NCBI Taxonomy" id="1033263"/>
    <lineage>
        <taxon>Eukaryota</taxon>
        <taxon>Fungi</taxon>
        <taxon>Dikarya</taxon>
        <taxon>Basidiomycota</taxon>
        <taxon>Agaricomycotina</taxon>
        <taxon>Agaricomycetes</taxon>
        <taxon>Agaricomycetidae</taxon>
        <taxon>Agaricales</taxon>
        <taxon>Marasmiineae</taxon>
        <taxon>Mycenaceae</taxon>
        <taxon>Mycena</taxon>
    </lineage>
</organism>
<proteinExistence type="predicted"/>
<gene>
    <name evidence="2" type="ORF">B0H17DRAFT_422375</name>
</gene>
<dbReference type="EMBL" id="JARKIE010000037">
    <property type="protein sequence ID" value="KAJ7695664.1"/>
    <property type="molecule type" value="Genomic_DNA"/>
</dbReference>
<comment type="caution">
    <text evidence="2">The sequence shown here is derived from an EMBL/GenBank/DDBJ whole genome shotgun (WGS) entry which is preliminary data.</text>
</comment>
<evidence type="ECO:0000313" key="2">
    <source>
        <dbReference type="EMBL" id="KAJ7695664.1"/>
    </source>
</evidence>
<evidence type="ECO:0000313" key="3">
    <source>
        <dbReference type="Proteomes" id="UP001221757"/>
    </source>
</evidence>
<reference evidence="2" key="1">
    <citation type="submission" date="2023-03" db="EMBL/GenBank/DDBJ databases">
        <title>Massive genome expansion in bonnet fungi (Mycena s.s.) driven by repeated elements and novel gene families across ecological guilds.</title>
        <authorList>
            <consortium name="Lawrence Berkeley National Laboratory"/>
            <person name="Harder C.B."/>
            <person name="Miyauchi S."/>
            <person name="Viragh M."/>
            <person name="Kuo A."/>
            <person name="Thoen E."/>
            <person name="Andreopoulos B."/>
            <person name="Lu D."/>
            <person name="Skrede I."/>
            <person name="Drula E."/>
            <person name="Henrissat B."/>
            <person name="Morin E."/>
            <person name="Kohler A."/>
            <person name="Barry K."/>
            <person name="LaButti K."/>
            <person name="Morin E."/>
            <person name="Salamov A."/>
            <person name="Lipzen A."/>
            <person name="Mereny Z."/>
            <person name="Hegedus B."/>
            <person name="Baldrian P."/>
            <person name="Stursova M."/>
            <person name="Weitz H."/>
            <person name="Taylor A."/>
            <person name="Grigoriev I.V."/>
            <person name="Nagy L.G."/>
            <person name="Martin F."/>
            <person name="Kauserud H."/>
        </authorList>
    </citation>
    <scope>NUCLEOTIDE SEQUENCE</scope>
    <source>
        <strain evidence="2">CBHHK067</strain>
    </source>
</reference>
<accession>A0AAD7GHY1</accession>
<dbReference type="Proteomes" id="UP001221757">
    <property type="component" value="Unassembled WGS sequence"/>
</dbReference>
<dbReference type="AlphaFoldDB" id="A0AAD7GHY1"/>
<keyword evidence="3" id="KW-1185">Reference proteome</keyword>
<protein>
    <submittedName>
        <fullName evidence="2">Uncharacterized protein</fullName>
    </submittedName>
</protein>
<name>A0AAD7GHY1_MYCRO</name>
<keyword evidence="1" id="KW-0732">Signal</keyword>
<sequence>MLAKIYGLVLNFVLAFSAVSAAIPTIVQPAKGSVIAPNGTFPFKYHSVGLRDVIVQFFGLALYIPSRFFEPSSSFASGFFFGRFSQPNYPGNESPHNLPPATFKMPDFSKLGGGWGVGSPATHAQFHFAIIEEYGDGVPSVGFRMSLAVNEIIYNGTHH</sequence>
<feature type="signal peptide" evidence="1">
    <location>
        <begin position="1"/>
        <end position="21"/>
    </location>
</feature>
<evidence type="ECO:0000256" key="1">
    <source>
        <dbReference type="SAM" id="SignalP"/>
    </source>
</evidence>